<evidence type="ECO:0000256" key="1">
    <source>
        <dbReference type="SAM" id="MobiDB-lite"/>
    </source>
</evidence>
<organism evidence="2 3">
    <name type="scientific">Xanthomonas theicola</name>
    <dbReference type="NCBI Taxonomy" id="56464"/>
    <lineage>
        <taxon>Bacteria</taxon>
        <taxon>Pseudomonadati</taxon>
        <taxon>Pseudomonadota</taxon>
        <taxon>Gammaproteobacteria</taxon>
        <taxon>Lysobacterales</taxon>
        <taxon>Lysobacteraceae</taxon>
        <taxon>Xanthomonas</taxon>
    </lineage>
</organism>
<gene>
    <name evidence="2" type="ORF">XthCFBP4691_13005</name>
</gene>
<evidence type="ECO:0000313" key="2">
    <source>
        <dbReference type="EMBL" id="PPT90327.1"/>
    </source>
</evidence>
<feature type="region of interest" description="Disordered" evidence="1">
    <location>
        <begin position="41"/>
        <end position="60"/>
    </location>
</feature>
<proteinExistence type="predicted"/>
<name>A0A2S6ZDH6_9XANT</name>
<sequence length="60" mass="6291">MWVSVSLVSPDASKHAPTLRPPTAAMRPSAIQALSCMRRLTLKKRGSSSTPRSSAVAGNA</sequence>
<evidence type="ECO:0000313" key="3">
    <source>
        <dbReference type="Proteomes" id="UP000239898"/>
    </source>
</evidence>
<keyword evidence="3" id="KW-1185">Reference proteome</keyword>
<comment type="caution">
    <text evidence="2">The sequence shown here is derived from an EMBL/GenBank/DDBJ whole genome shotgun (WGS) entry which is preliminary data.</text>
</comment>
<dbReference type="Proteomes" id="UP000239898">
    <property type="component" value="Unassembled WGS sequence"/>
</dbReference>
<dbReference type="EMBL" id="MIGX01000063">
    <property type="protein sequence ID" value="PPT90327.1"/>
    <property type="molecule type" value="Genomic_DNA"/>
</dbReference>
<reference evidence="2 3" key="1">
    <citation type="submission" date="2016-08" db="EMBL/GenBank/DDBJ databases">
        <title>Evolution of the type three secretion system and type three effector repertoires in Xanthomonas.</title>
        <authorList>
            <person name="Merda D."/>
            <person name="Briand M."/>
            <person name="Bosis E."/>
            <person name="Rousseau C."/>
            <person name="Portier P."/>
            <person name="Jacques M.-A."/>
            <person name="Fischer-Le Saux M."/>
        </authorList>
    </citation>
    <scope>NUCLEOTIDE SEQUENCE [LARGE SCALE GENOMIC DNA]</scope>
    <source>
        <strain evidence="2 3">CFBP 4691</strain>
    </source>
</reference>
<protein>
    <submittedName>
        <fullName evidence="2">Uncharacterized protein</fullName>
    </submittedName>
</protein>
<dbReference type="AlphaFoldDB" id="A0A2S6ZDH6"/>
<accession>A0A2S6ZDH6</accession>
<feature type="region of interest" description="Disordered" evidence="1">
    <location>
        <begin position="1"/>
        <end position="27"/>
    </location>
</feature>